<dbReference type="InterPro" id="IPR012338">
    <property type="entry name" value="Beta-lactam/transpept-like"/>
</dbReference>
<feature type="active site" evidence="13">
    <location>
        <position position="133"/>
    </location>
</feature>
<evidence type="ECO:0000256" key="14">
    <source>
        <dbReference type="PIRSR" id="PIRSR618044-2"/>
    </source>
</evidence>
<dbReference type="Gene3D" id="2.60.410.10">
    <property type="entry name" value="D-Ala-D-Ala carboxypeptidase, C-terminal domain"/>
    <property type="match status" value="1"/>
</dbReference>
<evidence type="ECO:0000256" key="16">
    <source>
        <dbReference type="SAM" id="Phobius"/>
    </source>
</evidence>
<evidence type="ECO:0000313" key="19">
    <source>
        <dbReference type="Proteomes" id="UP000823618"/>
    </source>
</evidence>
<dbReference type="Gene3D" id="3.40.710.10">
    <property type="entry name" value="DD-peptidase/beta-lactamase superfamily"/>
    <property type="match status" value="1"/>
</dbReference>
<dbReference type="EC" id="3.4.16.4" evidence="4"/>
<keyword evidence="5 18" id="KW-0121">Carboxypeptidase</keyword>
<dbReference type="GO" id="GO:0009002">
    <property type="term" value="F:serine-type D-Ala-D-Ala carboxypeptidase activity"/>
    <property type="evidence" value="ECO:0007669"/>
    <property type="project" value="UniProtKB-EC"/>
</dbReference>
<reference evidence="18" key="1">
    <citation type="submission" date="2020-10" db="EMBL/GenBank/DDBJ databases">
        <authorList>
            <person name="Gilroy R."/>
        </authorList>
    </citation>
    <scope>NUCLEOTIDE SEQUENCE</scope>
    <source>
        <strain evidence="18">E3-2379</strain>
    </source>
</reference>
<keyword evidence="6" id="KW-0645">Protease</keyword>
<evidence type="ECO:0000256" key="3">
    <source>
        <dbReference type="ARBA" id="ARBA00007164"/>
    </source>
</evidence>
<dbReference type="InterPro" id="IPR012907">
    <property type="entry name" value="Peptidase_S11_C"/>
</dbReference>
<evidence type="ECO:0000313" key="18">
    <source>
        <dbReference type="EMBL" id="MBO8464024.1"/>
    </source>
</evidence>
<organism evidence="18 19">
    <name type="scientific">Candidatus Scybalomonas excrementavium</name>
    <dbReference type="NCBI Taxonomy" id="2840943"/>
    <lineage>
        <taxon>Bacteria</taxon>
        <taxon>Bacillati</taxon>
        <taxon>Bacillota</taxon>
        <taxon>Clostridia</taxon>
        <taxon>Lachnospirales</taxon>
        <taxon>Lachnospiraceae</taxon>
        <taxon>Lachnospiraceae incertae sedis</taxon>
        <taxon>Candidatus Scybalomonas</taxon>
    </lineage>
</organism>
<keyword evidence="16" id="KW-0472">Membrane</keyword>
<comment type="caution">
    <text evidence="18">The sequence shown here is derived from an EMBL/GenBank/DDBJ whole genome shotgun (WGS) entry which is preliminary data.</text>
</comment>
<reference evidence="18" key="2">
    <citation type="journal article" date="2021" name="PeerJ">
        <title>Extensive microbial diversity within the chicken gut microbiome revealed by metagenomics and culture.</title>
        <authorList>
            <person name="Gilroy R."/>
            <person name="Ravi A."/>
            <person name="Getino M."/>
            <person name="Pursley I."/>
            <person name="Horton D.L."/>
            <person name="Alikhan N.F."/>
            <person name="Baker D."/>
            <person name="Gharbi K."/>
            <person name="Hall N."/>
            <person name="Watson M."/>
            <person name="Adriaenssens E.M."/>
            <person name="Foster-Nyarko E."/>
            <person name="Jarju S."/>
            <person name="Secka A."/>
            <person name="Antonio M."/>
            <person name="Oren A."/>
            <person name="Chaudhuri R.R."/>
            <person name="La Ragione R."/>
            <person name="Hildebrand F."/>
            <person name="Pallen M.J."/>
        </authorList>
    </citation>
    <scope>NUCLEOTIDE SEQUENCE</scope>
    <source>
        <strain evidence="18">E3-2379</strain>
    </source>
</reference>
<evidence type="ECO:0000256" key="6">
    <source>
        <dbReference type="ARBA" id="ARBA00022670"/>
    </source>
</evidence>
<dbReference type="GO" id="GO:0009252">
    <property type="term" value="P:peptidoglycan biosynthetic process"/>
    <property type="evidence" value="ECO:0007669"/>
    <property type="project" value="UniProtKB-KW"/>
</dbReference>
<evidence type="ECO:0000256" key="11">
    <source>
        <dbReference type="ARBA" id="ARBA00023316"/>
    </source>
</evidence>
<name>A0A9D9I0Z4_9FIRM</name>
<dbReference type="SMART" id="SM00936">
    <property type="entry name" value="PBP5_C"/>
    <property type="match status" value="1"/>
</dbReference>
<dbReference type="Pfam" id="PF07943">
    <property type="entry name" value="PBP5_C"/>
    <property type="match status" value="1"/>
</dbReference>
<keyword evidence="7" id="KW-0732">Signal</keyword>
<dbReference type="Proteomes" id="UP000823618">
    <property type="component" value="Unassembled WGS sequence"/>
</dbReference>
<dbReference type="SUPFAM" id="SSF56601">
    <property type="entry name" value="beta-lactamase/transpeptidase-like"/>
    <property type="match status" value="1"/>
</dbReference>
<proteinExistence type="inferred from homology"/>
<keyword evidence="11" id="KW-0961">Cell wall biogenesis/degradation</keyword>
<feature type="binding site" evidence="14">
    <location>
        <position position="240"/>
    </location>
    <ligand>
        <name>substrate</name>
    </ligand>
</feature>
<evidence type="ECO:0000256" key="10">
    <source>
        <dbReference type="ARBA" id="ARBA00022984"/>
    </source>
</evidence>
<dbReference type="InterPro" id="IPR018044">
    <property type="entry name" value="Peptidase_S11"/>
</dbReference>
<dbReference type="InterPro" id="IPR001967">
    <property type="entry name" value="Peptidase_S11_N"/>
</dbReference>
<dbReference type="SUPFAM" id="SSF69189">
    <property type="entry name" value="Penicillin-binding protein associated domain"/>
    <property type="match status" value="1"/>
</dbReference>
<evidence type="ECO:0000256" key="5">
    <source>
        <dbReference type="ARBA" id="ARBA00022645"/>
    </source>
</evidence>
<evidence type="ECO:0000256" key="4">
    <source>
        <dbReference type="ARBA" id="ARBA00012448"/>
    </source>
</evidence>
<protein>
    <recommendedName>
        <fullName evidence="4">serine-type D-Ala-D-Ala carboxypeptidase</fullName>
        <ecNumber evidence="4">3.4.16.4</ecNumber>
    </recommendedName>
</protein>
<keyword evidence="8" id="KW-0378">Hydrolase</keyword>
<evidence type="ECO:0000256" key="7">
    <source>
        <dbReference type="ARBA" id="ARBA00022729"/>
    </source>
</evidence>
<feature type="active site" description="Acyl-ester intermediate" evidence="13">
    <location>
        <position position="78"/>
    </location>
</feature>
<dbReference type="InterPro" id="IPR015956">
    <property type="entry name" value="Peniciliin-bd_prot_C_sf"/>
</dbReference>
<evidence type="ECO:0000256" key="15">
    <source>
        <dbReference type="RuleBase" id="RU004016"/>
    </source>
</evidence>
<dbReference type="Pfam" id="PF00768">
    <property type="entry name" value="Peptidase_S11"/>
    <property type="match status" value="1"/>
</dbReference>
<keyword evidence="16" id="KW-0812">Transmembrane</keyword>
<comment type="pathway">
    <text evidence="2">Cell wall biogenesis; peptidoglycan biosynthesis.</text>
</comment>
<dbReference type="GO" id="GO:0006508">
    <property type="term" value="P:proteolysis"/>
    <property type="evidence" value="ECO:0007669"/>
    <property type="project" value="UniProtKB-KW"/>
</dbReference>
<accession>A0A9D9I0Z4</accession>
<feature type="active site" description="Proton acceptor" evidence="13">
    <location>
        <position position="81"/>
    </location>
</feature>
<comment type="catalytic activity">
    <reaction evidence="12">
        <text>Preferential cleavage: (Ac)2-L-Lys-D-Ala-|-D-Ala. Also transpeptidation of peptidyl-alanyl moieties that are N-acyl substituents of D-alanine.</text>
        <dbReference type="EC" id="3.4.16.4"/>
    </reaction>
</comment>
<dbReference type="AlphaFoldDB" id="A0A9D9I0Z4"/>
<gene>
    <name evidence="18" type="ORF">IAC13_08845</name>
</gene>
<dbReference type="GO" id="GO:0071555">
    <property type="term" value="P:cell wall organization"/>
    <property type="evidence" value="ECO:0007669"/>
    <property type="project" value="UniProtKB-KW"/>
</dbReference>
<dbReference type="PRINTS" id="PR00725">
    <property type="entry name" value="DADACBPTASE1"/>
</dbReference>
<keyword evidence="9" id="KW-0133">Cell shape</keyword>
<sequence length="403" mass="45582">KVHNRILFSTLIFSFLMPYIVFIFTPFSLSAATKNNQTSSAYTLKENELYAKSALLMDASNGRVLYEKNGYDILPMASTTKIMTCIYAPENSNLDDVVTISSNAVNQPKVRLGMKKDQQYTLRDLLYALMLESYNDCAVAIAEHISGSVEQFCYEMSNKARDLGAYDTNFETPNGLDSENHHTTAYDLALITKYALQNEDFITITNTSSHTFQEITTGTSRTVYNKDAFLTQYPGAFGVKTGFTSKAGYCFVGAVKRDEKTFISVVLASGWPPNKTWKWSDTKKLMDYGVTQYSLQEVGIERPHLEKLPVIDGQKAMVSLYTDVKKETLLMSSSEQVEVKINLPKQVTAPIAKNMPIGSISYYLNGEEFRCYSIYTKESIKKIDYPYCFRNIFLHWIKGVSLF</sequence>
<feature type="domain" description="Peptidase S11 D-Ala-D-Ala carboxypeptidase A C-terminal" evidence="17">
    <location>
        <begin position="293"/>
        <end position="382"/>
    </location>
</feature>
<comment type="function">
    <text evidence="1">Removes C-terminal D-alanyl residues from sugar-peptide cell wall precursors.</text>
</comment>
<dbReference type="PANTHER" id="PTHR21581">
    <property type="entry name" value="D-ALANYL-D-ALANINE CARBOXYPEPTIDASE"/>
    <property type="match status" value="1"/>
</dbReference>
<evidence type="ECO:0000256" key="8">
    <source>
        <dbReference type="ARBA" id="ARBA00022801"/>
    </source>
</evidence>
<feature type="transmembrane region" description="Helical" evidence="16">
    <location>
        <begin position="7"/>
        <end position="29"/>
    </location>
</feature>
<comment type="similarity">
    <text evidence="3 15">Belongs to the peptidase S11 family.</text>
</comment>
<keyword evidence="16" id="KW-1133">Transmembrane helix</keyword>
<dbReference type="InterPro" id="IPR037167">
    <property type="entry name" value="Peptidase_S11_C_sf"/>
</dbReference>
<keyword evidence="10" id="KW-0573">Peptidoglycan synthesis</keyword>
<evidence type="ECO:0000256" key="9">
    <source>
        <dbReference type="ARBA" id="ARBA00022960"/>
    </source>
</evidence>
<dbReference type="EMBL" id="JADIML010000249">
    <property type="protein sequence ID" value="MBO8464024.1"/>
    <property type="molecule type" value="Genomic_DNA"/>
</dbReference>
<dbReference type="PANTHER" id="PTHR21581:SF33">
    <property type="entry name" value="D-ALANYL-D-ALANINE CARBOXYPEPTIDASE DACB"/>
    <property type="match status" value="1"/>
</dbReference>
<feature type="non-terminal residue" evidence="18">
    <location>
        <position position="1"/>
    </location>
</feature>
<evidence type="ECO:0000256" key="2">
    <source>
        <dbReference type="ARBA" id="ARBA00004752"/>
    </source>
</evidence>
<evidence type="ECO:0000259" key="17">
    <source>
        <dbReference type="SMART" id="SM00936"/>
    </source>
</evidence>
<evidence type="ECO:0000256" key="12">
    <source>
        <dbReference type="ARBA" id="ARBA00034000"/>
    </source>
</evidence>
<dbReference type="GO" id="GO:0008360">
    <property type="term" value="P:regulation of cell shape"/>
    <property type="evidence" value="ECO:0007669"/>
    <property type="project" value="UniProtKB-KW"/>
</dbReference>
<evidence type="ECO:0000256" key="13">
    <source>
        <dbReference type="PIRSR" id="PIRSR618044-1"/>
    </source>
</evidence>
<evidence type="ECO:0000256" key="1">
    <source>
        <dbReference type="ARBA" id="ARBA00003217"/>
    </source>
</evidence>